<evidence type="ECO:0000313" key="2">
    <source>
        <dbReference type="EMBL" id="SDL28771.1"/>
    </source>
</evidence>
<feature type="compositionally biased region" description="Pro residues" evidence="1">
    <location>
        <begin position="141"/>
        <end position="165"/>
    </location>
</feature>
<feature type="region of interest" description="Disordered" evidence="1">
    <location>
        <begin position="286"/>
        <end position="306"/>
    </location>
</feature>
<name>A0A1G9IUI9_9ACTN</name>
<feature type="compositionally biased region" description="Polar residues" evidence="1">
    <location>
        <begin position="108"/>
        <end position="122"/>
    </location>
</feature>
<accession>A0A1G9IUI9</accession>
<evidence type="ECO:0008006" key="4">
    <source>
        <dbReference type="Google" id="ProtNLM"/>
    </source>
</evidence>
<keyword evidence="3" id="KW-1185">Reference proteome</keyword>
<gene>
    <name evidence="2" type="ORF">SAMN05421806_12574</name>
</gene>
<feature type="region of interest" description="Disordered" evidence="1">
    <location>
        <begin position="104"/>
        <end position="174"/>
    </location>
</feature>
<reference evidence="2 3" key="1">
    <citation type="submission" date="2016-10" db="EMBL/GenBank/DDBJ databases">
        <authorList>
            <person name="de Groot N.N."/>
        </authorList>
    </citation>
    <scope>NUCLEOTIDE SEQUENCE [LARGE SCALE GENOMIC DNA]</scope>
    <source>
        <strain evidence="2 3">CGMCC 4.5727</strain>
    </source>
</reference>
<dbReference type="EMBL" id="FNFF01000025">
    <property type="protein sequence ID" value="SDL28771.1"/>
    <property type="molecule type" value="Genomic_DNA"/>
</dbReference>
<dbReference type="AlphaFoldDB" id="A0A1G9IUI9"/>
<sequence>MGIKRVMDVLLYAPAELTPAERMVLVAIGENTRDDDLRAETWPGFNAAVLAERTGLTGRGSLKSALQRLAKRGLEVRIPITVGKDGRPLYAVPGKQCRYRFPQLEGEASTSPRSEGEVTTSPGEVRTSPKGRSQPPQARSGPPPTPHPSTPPHPSARPEPSGPPEDPTDTQPQQDRHLADAIQFLENLPTPWTVGPRTASAMAADLAEMTDRQGWALDDELVTKLTEKPEGIRNHSQILRIRIGDLPKRIGRPKPTPIRQLPPWCGTCADGAPAARREGALRQIYDDHGNARPCPKCHPTQTSHAA</sequence>
<organism evidence="2 3">
    <name type="scientific">Streptomyces indicus</name>
    <dbReference type="NCBI Taxonomy" id="417292"/>
    <lineage>
        <taxon>Bacteria</taxon>
        <taxon>Bacillati</taxon>
        <taxon>Actinomycetota</taxon>
        <taxon>Actinomycetes</taxon>
        <taxon>Kitasatosporales</taxon>
        <taxon>Streptomycetaceae</taxon>
        <taxon>Streptomyces</taxon>
    </lineage>
</organism>
<proteinExistence type="predicted"/>
<evidence type="ECO:0000313" key="3">
    <source>
        <dbReference type="Proteomes" id="UP000199155"/>
    </source>
</evidence>
<protein>
    <recommendedName>
        <fullName evidence="4">Helix-turn-helix domain-containing protein</fullName>
    </recommendedName>
</protein>
<dbReference type="STRING" id="417292.SAMN05421806_12574"/>
<evidence type="ECO:0000256" key="1">
    <source>
        <dbReference type="SAM" id="MobiDB-lite"/>
    </source>
</evidence>
<dbReference type="Proteomes" id="UP000199155">
    <property type="component" value="Unassembled WGS sequence"/>
</dbReference>